<dbReference type="InterPro" id="IPR036962">
    <property type="entry name" value="Glyco_hydro_3_N_sf"/>
</dbReference>
<dbReference type="PROSITE" id="PS51820">
    <property type="entry name" value="PA14"/>
    <property type="match status" value="1"/>
</dbReference>
<evidence type="ECO:0000256" key="1">
    <source>
        <dbReference type="ARBA" id="ARBA00005336"/>
    </source>
</evidence>
<dbReference type="InterPro" id="IPR002772">
    <property type="entry name" value="Glyco_hydro_3_C"/>
</dbReference>
<dbReference type="InterPro" id="IPR036881">
    <property type="entry name" value="Glyco_hydro_3_C_sf"/>
</dbReference>
<evidence type="ECO:0000256" key="2">
    <source>
        <dbReference type="ARBA" id="ARBA00022729"/>
    </source>
</evidence>
<dbReference type="STRING" id="428990.SAMN06295987_104263"/>
<dbReference type="InterPro" id="IPR013783">
    <property type="entry name" value="Ig-like_fold"/>
</dbReference>
<gene>
    <name evidence="7" type="ORF">SAMN06295987_104263</name>
</gene>
<dbReference type="GO" id="GO:0009044">
    <property type="term" value="F:xylan 1,4-beta-xylosidase activity"/>
    <property type="evidence" value="ECO:0007669"/>
    <property type="project" value="InterPro"/>
</dbReference>
<dbReference type="PANTHER" id="PTHR42721">
    <property type="entry name" value="SUGAR HYDROLASE-RELATED"/>
    <property type="match status" value="1"/>
</dbReference>
<protein>
    <submittedName>
        <fullName evidence="7">Beta-glucosidase</fullName>
    </submittedName>
</protein>
<evidence type="ECO:0000313" key="8">
    <source>
        <dbReference type="Proteomes" id="UP000190989"/>
    </source>
</evidence>
<dbReference type="Pfam" id="PF01915">
    <property type="entry name" value="Glyco_hydro_3_C"/>
    <property type="match status" value="1"/>
</dbReference>
<dbReference type="Pfam" id="PF00933">
    <property type="entry name" value="Glyco_hydro_3"/>
    <property type="match status" value="1"/>
</dbReference>
<dbReference type="InterPro" id="IPR026891">
    <property type="entry name" value="Fn3-like"/>
</dbReference>
<dbReference type="GO" id="GO:0046556">
    <property type="term" value="F:alpha-L-arabinofuranosidase activity"/>
    <property type="evidence" value="ECO:0007669"/>
    <property type="project" value="TreeGrafter"/>
</dbReference>
<dbReference type="Pfam" id="PF14310">
    <property type="entry name" value="Fn3-like"/>
    <property type="match status" value="1"/>
</dbReference>
<sequence length="908" mass="97261">MTHPPSRRHRLTSFLLAGAMLVPAGLSMDSVSAQEAAPATAVSPVRAKARALAADLVAKMTLDEKLGQLLNTAPAIPRLNIPAYNWWTESLHGALGSLPTTNFPEPIGLAATFDAPLVQDVAGTISSEVRGLHALARKTGRMGRIGTGLDTWSPNINIFRDPRWGRGQETYGEDPYLTARMGVSFVEGMQGPDPDLPDVIATPKHFAVHNGPESTRHHANVFVSRHDLEDTYLPAFRAAIVEGKAGSVMCAYNRVDGQPACASQELLQEHLVDAWGFQGYVVSDCDAVKDISDNHKYAPDGAAAVAAAMRMGVDSECHTWTLSDTDGLTDRYREALERGLITVNDVDRTLIRLFSARLRNGDLPGVRKLSTDTSSAADVGTSAHGALALKAAEESLVLLKNNGILPFQTAGMKVAVIGPFGDATRVLRGNYSSTISARPISVVEGLRQAMPKASVSYVPFGETVTDGDPVPESALISEDGKPGLTARYYNVVGTPPKLFAPGKLDEYLKTVKFSEKPVVTRRERSVDGRSLDLAQVSDHHRVVWTGYLVPPESGTYRLGLSGFQSGRMDFDGKPFVDLKDAKWGSLPTMKTVTLEKGHRYPVRIIGEAHTGTAGIGFAWKRISNDPAGDMRSAAQAADVLVAVVGLTSDLEAEESPIEIPGFKGGDKTTLDIPADQQKLLEQAKATGKPLIVVAMNGSPINLSWAKDNADAILEAWYPGQSGGLAIANVLTGKVNPTGRLPLTFYRSVEDLPPFDDYDMKGRTYRYFTGKAVYPFGYGLSYTTFGYGPVAVEPAGGGAHNGLRVTTQVSNTGQRAGGDAVQLYLDFPDAPGTPNIALRGFQKVSLQPGETRKVTFDLSPRDLSSVTPDGVRKVLEGHYKVTVGGGQPGFDNPTQSADFSVDKAVTLPK</sequence>
<dbReference type="SUPFAM" id="SSF56988">
    <property type="entry name" value="Anthrax protective antigen"/>
    <property type="match status" value="1"/>
</dbReference>
<proteinExistence type="inferred from homology"/>
<dbReference type="SUPFAM" id="SSF51445">
    <property type="entry name" value="(Trans)glycosidases"/>
    <property type="match status" value="1"/>
</dbReference>
<comment type="similarity">
    <text evidence="1">Belongs to the glycosyl hydrolase 3 family.</text>
</comment>
<reference evidence="8" key="1">
    <citation type="submission" date="2017-02" db="EMBL/GenBank/DDBJ databases">
        <authorList>
            <person name="Varghese N."/>
            <person name="Submissions S."/>
        </authorList>
    </citation>
    <scope>NUCLEOTIDE SEQUENCE [LARGE SCALE GENOMIC DNA]</scope>
    <source>
        <strain evidence="8">SM117</strain>
    </source>
</reference>
<name>A0A1U6I6G1_9SPHN</name>
<evidence type="ECO:0000256" key="3">
    <source>
        <dbReference type="ARBA" id="ARBA00022801"/>
    </source>
</evidence>
<dbReference type="InterPro" id="IPR011658">
    <property type="entry name" value="PA14_dom"/>
</dbReference>
<organism evidence="7 8">
    <name type="scientific">Novosphingobium mathurense</name>
    <dbReference type="NCBI Taxonomy" id="428990"/>
    <lineage>
        <taxon>Bacteria</taxon>
        <taxon>Pseudomonadati</taxon>
        <taxon>Pseudomonadota</taxon>
        <taxon>Alphaproteobacteria</taxon>
        <taxon>Sphingomonadales</taxon>
        <taxon>Sphingomonadaceae</taxon>
        <taxon>Novosphingobium</taxon>
    </lineage>
</organism>
<dbReference type="InterPro" id="IPR017853">
    <property type="entry name" value="GH"/>
</dbReference>
<dbReference type="SUPFAM" id="SSF52279">
    <property type="entry name" value="Beta-D-glucan exohydrolase, C-terminal domain"/>
    <property type="match status" value="1"/>
</dbReference>
<dbReference type="GO" id="GO:0045493">
    <property type="term" value="P:xylan catabolic process"/>
    <property type="evidence" value="ECO:0007669"/>
    <property type="project" value="InterPro"/>
</dbReference>
<feature type="signal peptide" evidence="5">
    <location>
        <begin position="1"/>
        <end position="24"/>
    </location>
</feature>
<dbReference type="InterPro" id="IPR001764">
    <property type="entry name" value="Glyco_hydro_3_N"/>
</dbReference>
<feature type="region of interest" description="Disordered" evidence="4">
    <location>
        <begin position="883"/>
        <end position="908"/>
    </location>
</feature>
<evidence type="ECO:0000313" key="7">
    <source>
        <dbReference type="EMBL" id="SLK03606.1"/>
    </source>
</evidence>
<dbReference type="Gene3D" id="2.60.40.10">
    <property type="entry name" value="Immunoglobulins"/>
    <property type="match status" value="1"/>
</dbReference>
<keyword evidence="2 5" id="KW-0732">Signal</keyword>
<dbReference type="Pfam" id="PF07691">
    <property type="entry name" value="PA14"/>
    <property type="match status" value="1"/>
</dbReference>
<keyword evidence="8" id="KW-1185">Reference proteome</keyword>
<feature type="domain" description="PA14" evidence="6">
    <location>
        <begin position="479"/>
        <end position="634"/>
    </location>
</feature>
<dbReference type="PRINTS" id="PR00133">
    <property type="entry name" value="GLHYDRLASE3"/>
</dbReference>
<accession>A0A1U6I6G1</accession>
<dbReference type="Proteomes" id="UP000190989">
    <property type="component" value="Unassembled WGS sequence"/>
</dbReference>
<dbReference type="InterPro" id="IPR044993">
    <property type="entry name" value="BXL"/>
</dbReference>
<dbReference type="SMART" id="SM00758">
    <property type="entry name" value="PA14"/>
    <property type="match status" value="1"/>
</dbReference>
<dbReference type="Gene3D" id="3.20.20.300">
    <property type="entry name" value="Glycoside hydrolase, family 3, N-terminal domain"/>
    <property type="match status" value="1"/>
</dbReference>
<evidence type="ECO:0000256" key="4">
    <source>
        <dbReference type="SAM" id="MobiDB-lite"/>
    </source>
</evidence>
<dbReference type="InterPro" id="IPR037524">
    <property type="entry name" value="PA14/GLEYA"/>
</dbReference>
<dbReference type="AlphaFoldDB" id="A0A1U6I6G1"/>
<dbReference type="PANTHER" id="PTHR42721:SF3">
    <property type="entry name" value="BETA-D-XYLOSIDASE 5-RELATED"/>
    <property type="match status" value="1"/>
</dbReference>
<evidence type="ECO:0000256" key="5">
    <source>
        <dbReference type="SAM" id="SignalP"/>
    </source>
</evidence>
<dbReference type="EMBL" id="FVZE01000004">
    <property type="protein sequence ID" value="SLK03606.1"/>
    <property type="molecule type" value="Genomic_DNA"/>
</dbReference>
<keyword evidence="3" id="KW-0378">Hydrolase</keyword>
<dbReference type="Gene3D" id="3.40.50.1700">
    <property type="entry name" value="Glycoside hydrolase family 3 C-terminal domain"/>
    <property type="match status" value="2"/>
</dbReference>
<feature type="chain" id="PRO_5013205334" evidence="5">
    <location>
        <begin position="25"/>
        <end position="908"/>
    </location>
</feature>
<dbReference type="GO" id="GO:0031222">
    <property type="term" value="P:arabinan catabolic process"/>
    <property type="evidence" value="ECO:0007669"/>
    <property type="project" value="TreeGrafter"/>
</dbReference>
<evidence type="ECO:0000259" key="6">
    <source>
        <dbReference type="PROSITE" id="PS51820"/>
    </source>
</evidence>
<dbReference type="SMART" id="SM01217">
    <property type="entry name" value="Fn3_like"/>
    <property type="match status" value="1"/>
</dbReference>